<comment type="caution">
    <text evidence="1">The sequence shown here is derived from an EMBL/GenBank/DDBJ whole genome shotgun (WGS) entry which is preliminary data.</text>
</comment>
<organism evidence="1 2">
    <name type="scientific">Actinophytocola algeriensis</name>
    <dbReference type="NCBI Taxonomy" id="1768010"/>
    <lineage>
        <taxon>Bacteria</taxon>
        <taxon>Bacillati</taxon>
        <taxon>Actinomycetota</taxon>
        <taxon>Actinomycetes</taxon>
        <taxon>Pseudonocardiales</taxon>
        <taxon>Pseudonocardiaceae</taxon>
    </lineage>
</organism>
<evidence type="ECO:0000313" key="2">
    <source>
        <dbReference type="Proteomes" id="UP000520767"/>
    </source>
</evidence>
<dbReference type="AlphaFoldDB" id="A0A7W7VJL7"/>
<name>A0A7W7VJL7_9PSEU</name>
<reference evidence="1 2" key="1">
    <citation type="submission" date="2020-08" db="EMBL/GenBank/DDBJ databases">
        <title>Genomic Encyclopedia of Type Strains, Phase III (KMG-III): the genomes of soil and plant-associated and newly described type strains.</title>
        <authorList>
            <person name="Whitman W."/>
        </authorList>
    </citation>
    <scope>NUCLEOTIDE SEQUENCE [LARGE SCALE GENOMIC DNA]</scope>
    <source>
        <strain evidence="1 2">CECT 8960</strain>
    </source>
</reference>
<proteinExistence type="predicted"/>
<gene>
    <name evidence="1" type="ORF">FHR82_009066</name>
</gene>
<evidence type="ECO:0000313" key="1">
    <source>
        <dbReference type="EMBL" id="MBB4912792.1"/>
    </source>
</evidence>
<dbReference type="EMBL" id="JACHJQ010000016">
    <property type="protein sequence ID" value="MBB4912792.1"/>
    <property type="molecule type" value="Genomic_DNA"/>
</dbReference>
<keyword evidence="2" id="KW-1185">Reference proteome</keyword>
<sequence length="65" mass="7015">MKRIVVRLTGMPFDPTYEIDDDSTAIGDRVRVPPSASSFIEEGEVGTVIALESSYGGPCKRAVRA</sequence>
<evidence type="ECO:0008006" key="3">
    <source>
        <dbReference type="Google" id="ProtNLM"/>
    </source>
</evidence>
<protein>
    <recommendedName>
        <fullName evidence="3">Primosomal protein N' 3' DNA-binding domain-containing protein</fullName>
    </recommendedName>
</protein>
<dbReference type="Proteomes" id="UP000520767">
    <property type="component" value="Unassembled WGS sequence"/>
</dbReference>
<accession>A0A7W7VJL7</accession>